<keyword evidence="3" id="KW-1185">Reference proteome</keyword>
<evidence type="ECO:0000256" key="1">
    <source>
        <dbReference type="SAM" id="MobiDB-lite"/>
    </source>
</evidence>
<feature type="region of interest" description="Disordered" evidence="1">
    <location>
        <begin position="48"/>
        <end position="68"/>
    </location>
</feature>
<name>A0AAV3QG37_LITER</name>
<dbReference type="EMBL" id="BAABME010004381">
    <property type="protein sequence ID" value="GAA0162161.1"/>
    <property type="molecule type" value="Genomic_DNA"/>
</dbReference>
<organism evidence="2 3">
    <name type="scientific">Lithospermum erythrorhizon</name>
    <name type="common">Purple gromwell</name>
    <name type="synonym">Lithospermum officinale var. erythrorhizon</name>
    <dbReference type="NCBI Taxonomy" id="34254"/>
    <lineage>
        <taxon>Eukaryota</taxon>
        <taxon>Viridiplantae</taxon>
        <taxon>Streptophyta</taxon>
        <taxon>Embryophyta</taxon>
        <taxon>Tracheophyta</taxon>
        <taxon>Spermatophyta</taxon>
        <taxon>Magnoliopsida</taxon>
        <taxon>eudicotyledons</taxon>
        <taxon>Gunneridae</taxon>
        <taxon>Pentapetalae</taxon>
        <taxon>asterids</taxon>
        <taxon>lamiids</taxon>
        <taxon>Boraginales</taxon>
        <taxon>Boraginaceae</taxon>
        <taxon>Boraginoideae</taxon>
        <taxon>Lithospermeae</taxon>
        <taxon>Lithospermum</taxon>
    </lineage>
</organism>
<protein>
    <submittedName>
        <fullName evidence="2">Uncharacterized protein</fullName>
    </submittedName>
</protein>
<evidence type="ECO:0000313" key="3">
    <source>
        <dbReference type="Proteomes" id="UP001454036"/>
    </source>
</evidence>
<accession>A0AAV3QG37</accession>
<dbReference type="Proteomes" id="UP001454036">
    <property type="component" value="Unassembled WGS sequence"/>
</dbReference>
<reference evidence="2 3" key="1">
    <citation type="submission" date="2024-01" db="EMBL/GenBank/DDBJ databases">
        <title>The complete chloroplast genome sequence of Lithospermum erythrorhizon: insights into the phylogenetic relationship among Boraginaceae species and the maternal lineages of purple gromwells.</title>
        <authorList>
            <person name="Okada T."/>
            <person name="Watanabe K."/>
        </authorList>
    </citation>
    <scope>NUCLEOTIDE SEQUENCE [LARGE SCALE GENOMIC DNA]</scope>
</reference>
<sequence length="68" mass="7729">MNRLTTQRCTRRLQDSWAVALTRPAKRTKSSRIPDPLAWHSAARTVLSPLYSRTPPTTTTTEIRRGPP</sequence>
<evidence type="ECO:0000313" key="2">
    <source>
        <dbReference type="EMBL" id="GAA0162161.1"/>
    </source>
</evidence>
<dbReference type="AlphaFoldDB" id="A0AAV3QG37"/>
<proteinExistence type="predicted"/>
<gene>
    <name evidence="2" type="ORF">LIER_18315</name>
</gene>
<comment type="caution">
    <text evidence="2">The sequence shown here is derived from an EMBL/GenBank/DDBJ whole genome shotgun (WGS) entry which is preliminary data.</text>
</comment>